<name>F6FSN7_ISOV2</name>
<dbReference type="RefSeq" id="WP_013839590.1">
    <property type="nucleotide sequence ID" value="NC_015588.1"/>
</dbReference>
<keyword evidence="2" id="KW-1185">Reference proteome</keyword>
<dbReference type="HOGENOM" id="CLU_2569242_0_0_11"/>
<evidence type="ECO:0000313" key="2">
    <source>
        <dbReference type="Proteomes" id="UP000009236"/>
    </source>
</evidence>
<dbReference type="EMBL" id="CP002810">
    <property type="protein sequence ID" value="AEG45199.1"/>
    <property type="molecule type" value="Genomic_DNA"/>
</dbReference>
<sequence length="81" mass="8844">MLAAAAPSLPRTADLRGLDRTAVRLGTRLVEIGRRRAAARANRLAARAARAAAERELDARRRAAVEHRVDNRAQVNPLGLR</sequence>
<gene>
    <name evidence="1" type="ordered locus">Isova_2488</name>
</gene>
<protein>
    <submittedName>
        <fullName evidence="1">Uncharacterized protein</fullName>
    </submittedName>
</protein>
<evidence type="ECO:0000313" key="1">
    <source>
        <dbReference type="EMBL" id="AEG45199.1"/>
    </source>
</evidence>
<dbReference type="KEGG" id="iva:Isova_2488"/>
<dbReference type="AlphaFoldDB" id="F6FSN7"/>
<organism evidence="2">
    <name type="scientific">Isoptericola variabilis (strain 225)</name>
    <dbReference type="NCBI Taxonomy" id="743718"/>
    <lineage>
        <taxon>Bacteria</taxon>
        <taxon>Bacillati</taxon>
        <taxon>Actinomycetota</taxon>
        <taxon>Actinomycetes</taxon>
        <taxon>Micrococcales</taxon>
        <taxon>Promicromonosporaceae</taxon>
        <taxon>Isoptericola</taxon>
    </lineage>
</organism>
<dbReference type="STRING" id="743718.Isova_2488"/>
<proteinExistence type="predicted"/>
<reference evidence="1 2" key="1">
    <citation type="submission" date="2011-05" db="EMBL/GenBank/DDBJ databases">
        <title>Complete sequence of Isoptericola variabilis 225.</title>
        <authorList>
            <consortium name="US DOE Joint Genome Institute"/>
            <person name="Lucas S."/>
            <person name="Han J."/>
            <person name="Lapidus A."/>
            <person name="Cheng J.-F."/>
            <person name="Goodwin L."/>
            <person name="Pitluck S."/>
            <person name="Peters L."/>
            <person name="Mikhailova N."/>
            <person name="Zeytun A."/>
            <person name="Han C."/>
            <person name="Tapia R."/>
            <person name="Land M."/>
            <person name="Hauser L."/>
            <person name="Kyrpides N."/>
            <person name="Ivanova N."/>
            <person name="Pagani I."/>
            <person name="Siebers A."/>
            <person name="Allgaier M."/>
            <person name="Thelen M."/>
            <person name="Hugenholtz P."/>
            <person name="Gladden J."/>
            <person name="Woyke T."/>
        </authorList>
    </citation>
    <scope>NUCLEOTIDE SEQUENCE [LARGE SCALE GENOMIC DNA]</scope>
    <source>
        <strain evidence="2">225</strain>
    </source>
</reference>
<dbReference type="Proteomes" id="UP000009236">
    <property type="component" value="Chromosome"/>
</dbReference>
<accession>F6FSN7</accession>